<protein>
    <recommendedName>
        <fullName evidence="2">2EXR domain-containing protein</fullName>
    </recommendedName>
</protein>
<evidence type="ECO:0000259" key="2">
    <source>
        <dbReference type="Pfam" id="PF20150"/>
    </source>
</evidence>
<dbReference type="PANTHER" id="PTHR42085:SF2">
    <property type="entry name" value="F-BOX DOMAIN-CONTAINING PROTEIN"/>
    <property type="match status" value="1"/>
</dbReference>
<proteinExistence type="predicted"/>
<evidence type="ECO:0000256" key="1">
    <source>
        <dbReference type="SAM" id="MobiDB-lite"/>
    </source>
</evidence>
<name>A0ABR0EHD4_ZASCE</name>
<dbReference type="InterPro" id="IPR038883">
    <property type="entry name" value="AN11006-like"/>
</dbReference>
<organism evidence="3 4">
    <name type="scientific">Zasmidium cellare</name>
    <name type="common">Wine cellar mold</name>
    <name type="synonym">Racodium cellare</name>
    <dbReference type="NCBI Taxonomy" id="395010"/>
    <lineage>
        <taxon>Eukaryota</taxon>
        <taxon>Fungi</taxon>
        <taxon>Dikarya</taxon>
        <taxon>Ascomycota</taxon>
        <taxon>Pezizomycotina</taxon>
        <taxon>Dothideomycetes</taxon>
        <taxon>Dothideomycetidae</taxon>
        <taxon>Mycosphaerellales</taxon>
        <taxon>Mycosphaerellaceae</taxon>
        <taxon>Zasmidium</taxon>
    </lineage>
</organism>
<dbReference type="Proteomes" id="UP001305779">
    <property type="component" value="Unassembled WGS sequence"/>
</dbReference>
<reference evidence="3 4" key="1">
    <citation type="journal article" date="2023" name="G3 (Bethesda)">
        <title>A chromosome-level genome assembly of Zasmidium syzygii isolated from banana leaves.</title>
        <authorList>
            <person name="van Westerhoven A.C."/>
            <person name="Mehrabi R."/>
            <person name="Talebi R."/>
            <person name="Steentjes M.B.F."/>
            <person name="Corcolon B."/>
            <person name="Chong P.A."/>
            <person name="Kema G.H.J."/>
            <person name="Seidl M.F."/>
        </authorList>
    </citation>
    <scope>NUCLEOTIDE SEQUENCE [LARGE SCALE GENOMIC DNA]</scope>
    <source>
        <strain evidence="3 4">P124</strain>
    </source>
</reference>
<dbReference type="InterPro" id="IPR045518">
    <property type="entry name" value="2EXR"/>
</dbReference>
<accession>A0ABR0EHD4</accession>
<sequence>MATSHTMMRRYIPKIQKRAIAQQAKKAAEHNETNVPLFRLPGEVRNEIFQLALPTYVDFTTATDKKFLSVLGHDKTHHVQIPGLLSTCRQARQEASGYFYAQNSFFFYSNLDAAQIDELATYKIPKTLKELPPGLARHAKELHIIVSFGIKKCKHMDATRFKLKHFGELHFIMKGDQFALHGIWHCCLDKSNEVGVVECADEMAEVVDNYSQAVKCLVMGKIKTSERNHEVDDAGKEEGGVEGKQKGGDEASETKQEGDQEGRTLVRVSRSELRPPMTLARYPFWLTYESEDYESENYEAEHYSA</sequence>
<dbReference type="EMBL" id="JAXOVC010000006">
    <property type="protein sequence ID" value="KAK4500774.1"/>
    <property type="molecule type" value="Genomic_DNA"/>
</dbReference>
<evidence type="ECO:0000313" key="3">
    <source>
        <dbReference type="EMBL" id="KAK4500774.1"/>
    </source>
</evidence>
<gene>
    <name evidence="3" type="ORF">PRZ48_008964</name>
</gene>
<dbReference type="Pfam" id="PF20150">
    <property type="entry name" value="2EXR"/>
    <property type="match status" value="1"/>
</dbReference>
<feature type="domain" description="2EXR" evidence="2">
    <location>
        <begin position="39"/>
        <end position="101"/>
    </location>
</feature>
<comment type="caution">
    <text evidence="3">The sequence shown here is derived from an EMBL/GenBank/DDBJ whole genome shotgun (WGS) entry which is preliminary data.</text>
</comment>
<feature type="region of interest" description="Disordered" evidence="1">
    <location>
        <begin position="227"/>
        <end position="270"/>
    </location>
</feature>
<dbReference type="PANTHER" id="PTHR42085">
    <property type="entry name" value="F-BOX DOMAIN-CONTAINING PROTEIN"/>
    <property type="match status" value="1"/>
</dbReference>
<keyword evidence="4" id="KW-1185">Reference proteome</keyword>
<evidence type="ECO:0000313" key="4">
    <source>
        <dbReference type="Proteomes" id="UP001305779"/>
    </source>
</evidence>